<comment type="caution">
    <text evidence="3">The sequence shown here is derived from an EMBL/GenBank/DDBJ whole genome shotgun (WGS) entry which is preliminary data.</text>
</comment>
<gene>
    <name evidence="3" type="ORF">BIW11_11970</name>
</gene>
<evidence type="ECO:0000313" key="4">
    <source>
        <dbReference type="Proteomes" id="UP000192247"/>
    </source>
</evidence>
<feature type="compositionally biased region" description="Polar residues" evidence="1">
    <location>
        <begin position="205"/>
        <end position="218"/>
    </location>
</feature>
<dbReference type="EMBL" id="MNPL01019390">
    <property type="protein sequence ID" value="OQR69919.1"/>
    <property type="molecule type" value="Genomic_DNA"/>
</dbReference>
<dbReference type="Proteomes" id="UP000192247">
    <property type="component" value="Unassembled WGS sequence"/>
</dbReference>
<dbReference type="AlphaFoldDB" id="A0A1V9X8Q9"/>
<evidence type="ECO:0000256" key="2">
    <source>
        <dbReference type="SAM" id="SignalP"/>
    </source>
</evidence>
<feature type="signal peptide" evidence="2">
    <location>
        <begin position="1"/>
        <end position="23"/>
    </location>
</feature>
<proteinExistence type="predicted"/>
<evidence type="ECO:0000256" key="1">
    <source>
        <dbReference type="SAM" id="MobiDB-lite"/>
    </source>
</evidence>
<reference evidence="3 4" key="1">
    <citation type="journal article" date="2017" name="Gigascience">
        <title>Draft genome of the honey bee ectoparasitic mite, Tropilaelaps mercedesae, is shaped by the parasitic life history.</title>
        <authorList>
            <person name="Dong X."/>
            <person name="Armstrong S.D."/>
            <person name="Xia D."/>
            <person name="Makepeace B.L."/>
            <person name="Darby A.C."/>
            <person name="Kadowaki T."/>
        </authorList>
    </citation>
    <scope>NUCLEOTIDE SEQUENCE [LARGE SCALE GENOMIC DNA]</scope>
    <source>
        <strain evidence="3">Wuxi-XJTLU</strain>
    </source>
</reference>
<keyword evidence="2" id="KW-0732">Signal</keyword>
<sequence>MASGITLRMFLVLCPFLLRAAMAYKDEADFLKNGCRAHLEKCQQKHHPCCAGLHCVYQRCRWSAYPDDSREYTLLSMQKQQRMLEQLFHNPGARTLNNLTANSLLYLRSEKRDYSSAHYFNGDGQYDRYSGYFNSIGGHNNAKFMQGDYRVSRTSPGDIYAFRQNGNYDPTRYMSGGQANTFPRRDTTPGIDSGKMTNHRGRYPSGSQNRYWLNTSPSYPEVPA</sequence>
<protein>
    <submittedName>
        <fullName evidence="3">Uncharacterized protein</fullName>
    </submittedName>
</protein>
<feature type="chain" id="PRO_5012009042" evidence="2">
    <location>
        <begin position="24"/>
        <end position="224"/>
    </location>
</feature>
<keyword evidence="4" id="KW-1185">Reference proteome</keyword>
<dbReference type="InParanoid" id="A0A1V9X8Q9"/>
<organism evidence="3 4">
    <name type="scientific">Tropilaelaps mercedesae</name>
    <dbReference type="NCBI Taxonomy" id="418985"/>
    <lineage>
        <taxon>Eukaryota</taxon>
        <taxon>Metazoa</taxon>
        <taxon>Ecdysozoa</taxon>
        <taxon>Arthropoda</taxon>
        <taxon>Chelicerata</taxon>
        <taxon>Arachnida</taxon>
        <taxon>Acari</taxon>
        <taxon>Parasitiformes</taxon>
        <taxon>Mesostigmata</taxon>
        <taxon>Gamasina</taxon>
        <taxon>Dermanyssoidea</taxon>
        <taxon>Laelapidae</taxon>
        <taxon>Tropilaelaps</taxon>
    </lineage>
</organism>
<feature type="region of interest" description="Disordered" evidence="1">
    <location>
        <begin position="177"/>
        <end position="224"/>
    </location>
</feature>
<name>A0A1V9X8Q9_9ACAR</name>
<evidence type="ECO:0000313" key="3">
    <source>
        <dbReference type="EMBL" id="OQR69919.1"/>
    </source>
</evidence>
<accession>A0A1V9X8Q9</accession>